<proteinExistence type="predicted"/>
<keyword evidence="2" id="KW-1185">Reference proteome</keyword>
<protein>
    <submittedName>
        <fullName evidence="1">Uncharacterized protein</fullName>
    </submittedName>
</protein>
<evidence type="ECO:0000313" key="2">
    <source>
        <dbReference type="Proteomes" id="UP001644750"/>
    </source>
</evidence>
<comment type="caution">
    <text evidence="1">The sequence shown here is derived from an EMBL/GenBank/DDBJ whole genome shotgun (WGS) entry which is preliminary data.</text>
</comment>
<accession>A0ABX2HWI5</accession>
<name>A0ABX2HWI5_ANAHA</name>
<evidence type="ECO:0000313" key="1">
    <source>
        <dbReference type="EMBL" id="NSJ79114.1"/>
    </source>
</evidence>
<sequence length="311" mass="36402">MLKYNQKQLAFIILRRNFLMKRNVYRILGCFLFAFTLCIMTPSFAKASVKNIPQTKTSGTYTGNVDITGDGNADSVIIRTTPDQEGWYINRFTIYLNGKRTTEISLRDHDCYYLTVKYAKMSKQHTFIQIIGRGENDYVTYNEIFTYNKKSNQFRVVKSFNDHSSYAEEIVTANKKGITVKHRVQPMETGWINWTLPFKYSKQKFIRTASSTKTVRSELGQNRKDKYSRYFAKNKFITAKKVTFYKKAGSKKVAFRVPKGKAVTLKKLIYSKKKIYLQFKYGKKYGYLRVNRANYNFEKPLFQNVNSRLSG</sequence>
<gene>
    <name evidence="1" type="ORF">G5A72_05840</name>
</gene>
<dbReference type="EMBL" id="JAAITB010000010">
    <property type="protein sequence ID" value="NSJ79114.1"/>
    <property type="molecule type" value="Genomic_DNA"/>
</dbReference>
<dbReference type="Proteomes" id="UP001644750">
    <property type="component" value="Unassembled WGS sequence"/>
</dbReference>
<organism evidence="1 2">
    <name type="scientific">Anaerostipes hadrus</name>
    <dbReference type="NCBI Taxonomy" id="649756"/>
    <lineage>
        <taxon>Bacteria</taxon>
        <taxon>Bacillati</taxon>
        <taxon>Bacillota</taxon>
        <taxon>Clostridia</taxon>
        <taxon>Lachnospirales</taxon>
        <taxon>Lachnospiraceae</taxon>
        <taxon>Anaerostipes</taxon>
    </lineage>
</organism>
<reference evidence="1 2" key="1">
    <citation type="journal article" date="2020" name="Cell Host Microbe">
        <title>Functional and Genomic Variation between Human-Derived Isolates of Lachnospiraceae Reveals Inter- and Intra-Species Diversity.</title>
        <authorList>
            <person name="Sorbara M.T."/>
            <person name="Littmann E.R."/>
            <person name="Fontana E."/>
            <person name="Moody T.U."/>
            <person name="Kohout C.E."/>
            <person name="Gjonbalaj M."/>
            <person name="Eaton V."/>
            <person name="Seok R."/>
            <person name="Leiner I.M."/>
            <person name="Pamer E.G."/>
        </authorList>
    </citation>
    <scope>NUCLEOTIDE SEQUENCE [LARGE SCALE GENOMIC DNA]</scope>
    <source>
        <strain evidence="1 2">MSK.14.57</strain>
    </source>
</reference>